<dbReference type="GO" id="GO:0005730">
    <property type="term" value="C:nucleolus"/>
    <property type="evidence" value="ECO:0007669"/>
    <property type="project" value="Ensembl"/>
</dbReference>
<dbReference type="GO" id="GO:0000959">
    <property type="term" value="P:mitochondrial RNA metabolic process"/>
    <property type="evidence" value="ECO:0007669"/>
    <property type="project" value="Ensembl"/>
</dbReference>
<sequence length="380" mass="42975">MGYRFLRGLLTLLLPPPPVYTRHRMLGPESVPPPKRPRSKLMASPRIGTHNGTFHCDEALACALLRLLPEYRDAEIVRTRDPEKLASCDIVVDVGGEYDPRRHRYDHHQSSSPTSNILSSLLPVKPWEVLKYSQHLTLDTHSGHPLWTPTLDTHSGALRVALFYIPQMYENFVEEVDAVDNGISQWAEGEPRYALTTTLSARVARLNPTWNQPDQDTEAGFKRAMDLVQEEFLQRLDFYQHSWLPARALVEEALAQRFQVDPSGEIVELAKGGCPWKEHLYHLESGLSPPVAIIFVIYTDQAGQWRVQCVPKEPHSFQSRLPLPEPWRGLRDEALDQVSGIPGCIFVHASGFIGGHRTREGALNMARATLAQRSYLPQMS</sequence>
<keyword evidence="2" id="KW-0732">Signal</keyword>
<dbReference type="PANTHER" id="PTHR11215">
    <property type="entry name" value="METAL DEPENDENT HYDROLASE - RELATED"/>
    <property type="match status" value="1"/>
</dbReference>
<accession>A0A0D9QZM4</accession>
<dbReference type="GO" id="GO:0005654">
    <property type="term" value="C:nucleoplasm"/>
    <property type="evidence" value="ECO:0007669"/>
    <property type="project" value="Ensembl"/>
</dbReference>
<dbReference type="PANTHER" id="PTHR11215:SF1">
    <property type="entry name" value="MYG1 EXONUCLEASE"/>
    <property type="match status" value="1"/>
</dbReference>
<feature type="chain" id="PRO_5002344142" evidence="2">
    <location>
        <begin position="22"/>
        <end position="380"/>
    </location>
</feature>
<evidence type="ECO:0000313" key="3">
    <source>
        <dbReference type="Ensembl" id="ENSCSAP00000001813.1"/>
    </source>
</evidence>
<dbReference type="eggNOG" id="KOG2948">
    <property type="taxonomic scope" value="Eukaryota"/>
</dbReference>
<dbReference type="GO" id="GO:0006397">
    <property type="term" value="P:mRNA processing"/>
    <property type="evidence" value="ECO:0007669"/>
    <property type="project" value="Ensembl"/>
</dbReference>
<dbReference type="STRING" id="60711.ENSCSAP00000001813"/>
<gene>
    <name evidence="3" type="primary">MYG1</name>
</gene>
<reference evidence="3 4" key="1">
    <citation type="submission" date="2014-03" db="EMBL/GenBank/DDBJ databases">
        <authorList>
            <person name="Warren W."/>
            <person name="Wilson R.K."/>
        </authorList>
    </citation>
    <scope>NUCLEOTIDE SEQUENCE</scope>
</reference>
<dbReference type="GO" id="GO:0006364">
    <property type="term" value="P:rRNA processing"/>
    <property type="evidence" value="ECO:0007669"/>
    <property type="project" value="Ensembl"/>
</dbReference>
<name>A0A0D9QZM4_CHLSB</name>
<evidence type="ECO:0000256" key="2">
    <source>
        <dbReference type="SAM" id="SignalP"/>
    </source>
</evidence>
<dbReference type="GO" id="GO:0005759">
    <property type="term" value="C:mitochondrial matrix"/>
    <property type="evidence" value="ECO:0007669"/>
    <property type="project" value="Ensembl"/>
</dbReference>
<dbReference type="AlphaFoldDB" id="A0A0D9QZM4"/>
<protein>
    <submittedName>
        <fullName evidence="3">MYG1 exonuclease</fullName>
    </submittedName>
</protein>
<dbReference type="GeneTree" id="ENSGT00390000010265"/>
<evidence type="ECO:0000256" key="1">
    <source>
        <dbReference type="ARBA" id="ARBA00010105"/>
    </source>
</evidence>
<dbReference type="Ensembl" id="ENSCSAT00000003535.1">
    <property type="protein sequence ID" value="ENSCSAP00000001813.1"/>
    <property type="gene ID" value="ENSCSAG00000005511.1"/>
</dbReference>
<dbReference type="GO" id="GO:0000175">
    <property type="term" value="F:3'-5'-RNA exonuclease activity"/>
    <property type="evidence" value="ECO:0007669"/>
    <property type="project" value="Ensembl"/>
</dbReference>
<dbReference type="jPOST" id="A0A0D9QZM4"/>
<dbReference type="Proteomes" id="UP000029965">
    <property type="component" value="Chromosome 11"/>
</dbReference>
<evidence type="ECO:0000313" key="4">
    <source>
        <dbReference type="Proteomes" id="UP000029965"/>
    </source>
</evidence>
<dbReference type="EMBL" id="AQIB01022930">
    <property type="status" value="NOT_ANNOTATED_CDS"/>
    <property type="molecule type" value="Genomic_DNA"/>
</dbReference>
<comment type="similarity">
    <text evidence="1">Belongs to the MYG1 family.</text>
</comment>
<dbReference type="InterPro" id="IPR003226">
    <property type="entry name" value="MYG1_exonuclease"/>
</dbReference>
<keyword evidence="4" id="KW-1185">Reference proteome</keyword>
<dbReference type="Bgee" id="ENSCSAG00000005511">
    <property type="expression patterns" value="Expressed in pituitary gland and 7 other cell types or tissues"/>
</dbReference>
<dbReference type="GO" id="GO:0035641">
    <property type="term" value="P:locomotory exploration behavior"/>
    <property type="evidence" value="ECO:0007669"/>
    <property type="project" value="Ensembl"/>
</dbReference>
<dbReference type="OMA" id="FHCDEVV"/>
<reference evidence="3" key="3">
    <citation type="submission" date="2025-09" db="UniProtKB">
        <authorList>
            <consortium name="Ensembl"/>
        </authorList>
    </citation>
    <scope>IDENTIFICATION</scope>
</reference>
<reference evidence="3" key="2">
    <citation type="submission" date="2025-08" db="UniProtKB">
        <authorList>
            <consortium name="Ensembl"/>
        </authorList>
    </citation>
    <scope>IDENTIFICATION</scope>
</reference>
<proteinExistence type="inferred from homology"/>
<dbReference type="Pfam" id="PF03690">
    <property type="entry name" value="MYG1_exonuc"/>
    <property type="match status" value="1"/>
</dbReference>
<feature type="signal peptide" evidence="2">
    <location>
        <begin position="1"/>
        <end position="21"/>
    </location>
</feature>
<organism evidence="3 4">
    <name type="scientific">Chlorocebus sabaeus</name>
    <name type="common">Green monkey</name>
    <name type="synonym">Simia sabaea</name>
    <dbReference type="NCBI Taxonomy" id="60711"/>
    <lineage>
        <taxon>Eukaryota</taxon>
        <taxon>Metazoa</taxon>
        <taxon>Chordata</taxon>
        <taxon>Craniata</taxon>
        <taxon>Vertebrata</taxon>
        <taxon>Euteleostomi</taxon>
        <taxon>Mammalia</taxon>
        <taxon>Eutheria</taxon>
        <taxon>Euarchontoglires</taxon>
        <taxon>Primates</taxon>
        <taxon>Haplorrhini</taxon>
        <taxon>Catarrhini</taxon>
        <taxon>Cercopithecidae</taxon>
        <taxon>Cercopithecinae</taxon>
        <taxon>Chlorocebus</taxon>
    </lineage>
</organism>
<dbReference type="EMBL" id="AQIB01022931">
    <property type="status" value="NOT_ANNOTATED_CDS"/>
    <property type="molecule type" value="Genomic_DNA"/>
</dbReference>